<evidence type="ECO:0000313" key="2">
    <source>
        <dbReference type="EMBL" id="KKN98415.1"/>
    </source>
</evidence>
<name>A0A0F9UZP7_9ZZZZ</name>
<dbReference type="InterPro" id="IPR023346">
    <property type="entry name" value="Lysozyme-like_dom_sf"/>
</dbReference>
<reference evidence="2" key="1">
    <citation type="journal article" date="2015" name="Nature">
        <title>Complex archaea that bridge the gap between prokaryotes and eukaryotes.</title>
        <authorList>
            <person name="Spang A."/>
            <person name="Saw J.H."/>
            <person name="Jorgensen S.L."/>
            <person name="Zaremba-Niedzwiedzka K."/>
            <person name="Martijn J."/>
            <person name="Lind A.E."/>
            <person name="van Eijk R."/>
            <person name="Schleper C."/>
            <person name="Guy L."/>
            <person name="Ettema T.J."/>
        </authorList>
    </citation>
    <scope>NUCLEOTIDE SEQUENCE</scope>
</reference>
<organism evidence="2">
    <name type="scientific">marine sediment metagenome</name>
    <dbReference type="NCBI Taxonomy" id="412755"/>
    <lineage>
        <taxon>unclassified sequences</taxon>
        <taxon>metagenomes</taxon>
        <taxon>ecological metagenomes</taxon>
    </lineage>
</organism>
<dbReference type="EMBL" id="LAZR01000051">
    <property type="protein sequence ID" value="KKN98415.1"/>
    <property type="molecule type" value="Genomic_DNA"/>
</dbReference>
<evidence type="ECO:0000259" key="1">
    <source>
        <dbReference type="Pfam" id="PF01464"/>
    </source>
</evidence>
<dbReference type="Pfam" id="PF01464">
    <property type="entry name" value="SLT"/>
    <property type="match status" value="1"/>
</dbReference>
<gene>
    <name evidence="2" type="ORF">LCGC14_0145070</name>
</gene>
<dbReference type="AlphaFoldDB" id="A0A0F9UZP7"/>
<comment type="caution">
    <text evidence="2">The sequence shown here is derived from an EMBL/GenBank/DDBJ whole genome shotgun (WGS) entry which is preliminary data.</text>
</comment>
<dbReference type="InterPro" id="IPR008258">
    <property type="entry name" value="Transglycosylase_SLT_dom_1"/>
</dbReference>
<sequence length="188" mass="21148">MLISTLITVCTLFPLSFTTDVVEIRKVVSKIQEINPKIEEDTALEIVRGVGAGSCEFGIEEALLLAVIHTESTFKPHVVGDGGKSWGLTQINYPVWKAFPESLKRSTDIGIQVVAGAYALNFWWNWAKNNSRRSKKGLYWINHYNSGVSWKAGKPWAAKVKRRYKMWKRLMSEDIVAEKKGDEEGTSG</sequence>
<accession>A0A0F9UZP7</accession>
<dbReference type="Gene3D" id="1.10.530.10">
    <property type="match status" value="1"/>
</dbReference>
<feature type="domain" description="Transglycosylase SLT" evidence="1">
    <location>
        <begin position="54"/>
        <end position="107"/>
    </location>
</feature>
<dbReference type="SUPFAM" id="SSF53955">
    <property type="entry name" value="Lysozyme-like"/>
    <property type="match status" value="1"/>
</dbReference>
<protein>
    <recommendedName>
        <fullName evidence="1">Transglycosylase SLT domain-containing protein</fullName>
    </recommendedName>
</protein>
<proteinExistence type="predicted"/>